<dbReference type="SUPFAM" id="SSF56349">
    <property type="entry name" value="DNA breaking-rejoining enzymes"/>
    <property type="match status" value="1"/>
</dbReference>
<evidence type="ECO:0000256" key="5">
    <source>
        <dbReference type="PROSITE-ProRule" id="PRU01248"/>
    </source>
</evidence>
<feature type="domain" description="Core-binding (CB)" evidence="7">
    <location>
        <begin position="112"/>
        <end position="193"/>
    </location>
</feature>
<evidence type="ECO:0000256" key="3">
    <source>
        <dbReference type="ARBA" id="ARBA00023125"/>
    </source>
</evidence>
<comment type="caution">
    <text evidence="8">The sequence shown here is derived from an EMBL/GenBank/DDBJ whole genome shotgun (WGS) entry which is preliminary data.</text>
</comment>
<dbReference type="InterPro" id="IPR035386">
    <property type="entry name" value="Arm-DNA-bind_5"/>
</dbReference>
<dbReference type="Pfam" id="PF00589">
    <property type="entry name" value="Phage_integrase"/>
    <property type="match status" value="1"/>
</dbReference>
<keyword evidence="4" id="KW-0233">DNA recombination</keyword>
<keyword evidence="2" id="KW-0229">DNA integration</keyword>
<dbReference type="InterPro" id="IPR050090">
    <property type="entry name" value="Tyrosine_recombinase_XerCD"/>
</dbReference>
<dbReference type="PROSITE" id="PS51898">
    <property type="entry name" value="TYR_RECOMBINASE"/>
    <property type="match status" value="1"/>
</dbReference>
<dbReference type="Gene3D" id="1.10.443.10">
    <property type="entry name" value="Intergrase catalytic core"/>
    <property type="match status" value="1"/>
</dbReference>
<dbReference type="InterPro" id="IPR013762">
    <property type="entry name" value="Integrase-like_cat_sf"/>
</dbReference>
<dbReference type="InterPro" id="IPR011010">
    <property type="entry name" value="DNA_brk_join_enz"/>
</dbReference>
<comment type="similarity">
    <text evidence="1">Belongs to the 'phage' integrase family.</text>
</comment>
<keyword evidence="9" id="KW-1185">Reference proteome</keyword>
<feature type="domain" description="Tyr recombinase" evidence="6">
    <location>
        <begin position="214"/>
        <end position="380"/>
    </location>
</feature>
<sequence>MSFAIKIAIKTPYLYSINHKIISMRISVELSGYTKSSNGLQQVRIRTSHHGQRSFFNTGIYIPENVFDEDSKTIKKIYPNAKLLNEKINRKISEVTHAFNMGGQYNVSVLNRSLGDAILEFIRAKTKSSADATIENYMRVYNIAKEEFPAAKLTDLNSKFIDNIKQTFIDRGLKNSTINLYITGFISVFNFFKKKGIVSEIAMSEVDKLKVGESIKSHLQLEQLQEFSNYIATLQPGSNRTVALYFLLGCRTGLRYSDLCKLDQYKLTSNNELLIVTKKSKKIVSLKLNENTLAIYKDCLAAGSLLNSSKKVSKEIKSLRLKLNWDDEITFHSSRHTFAIMCAKMGISIEVTSRLMGHSDIKTTAIYYKIANEQLNAAMDKIDF</sequence>
<name>A0ABT4UK03_9BACT</name>
<evidence type="ECO:0000259" key="6">
    <source>
        <dbReference type="PROSITE" id="PS51898"/>
    </source>
</evidence>
<dbReference type="InterPro" id="IPR010998">
    <property type="entry name" value="Integrase_recombinase_N"/>
</dbReference>
<organism evidence="8 9">
    <name type="scientific">Polluticaenibacter yanchengensis</name>
    <dbReference type="NCBI Taxonomy" id="3014562"/>
    <lineage>
        <taxon>Bacteria</taxon>
        <taxon>Pseudomonadati</taxon>
        <taxon>Bacteroidota</taxon>
        <taxon>Chitinophagia</taxon>
        <taxon>Chitinophagales</taxon>
        <taxon>Chitinophagaceae</taxon>
        <taxon>Polluticaenibacter</taxon>
    </lineage>
</organism>
<proteinExistence type="inferred from homology"/>
<reference evidence="8 9" key="1">
    <citation type="submission" date="2022-12" db="EMBL/GenBank/DDBJ databases">
        <title>Chitinophagaceae gen. sp. nov., a new member of the family Chitinophagaceae, isolated from soil in a chemical factory.</title>
        <authorList>
            <person name="Ke Z."/>
        </authorList>
    </citation>
    <scope>NUCLEOTIDE SEQUENCE [LARGE SCALE GENOMIC DNA]</scope>
    <source>
        <strain evidence="8 9">LY-5</strain>
    </source>
</reference>
<evidence type="ECO:0000256" key="2">
    <source>
        <dbReference type="ARBA" id="ARBA00022908"/>
    </source>
</evidence>
<evidence type="ECO:0000313" key="9">
    <source>
        <dbReference type="Proteomes" id="UP001210231"/>
    </source>
</evidence>
<evidence type="ECO:0000256" key="1">
    <source>
        <dbReference type="ARBA" id="ARBA00008857"/>
    </source>
</evidence>
<dbReference type="EMBL" id="JAQGEF010000007">
    <property type="protein sequence ID" value="MDA3614667.1"/>
    <property type="molecule type" value="Genomic_DNA"/>
</dbReference>
<dbReference type="PROSITE" id="PS51900">
    <property type="entry name" value="CB"/>
    <property type="match status" value="1"/>
</dbReference>
<dbReference type="InterPro" id="IPR002104">
    <property type="entry name" value="Integrase_catalytic"/>
</dbReference>
<dbReference type="Proteomes" id="UP001210231">
    <property type="component" value="Unassembled WGS sequence"/>
</dbReference>
<dbReference type="PANTHER" id="PTHR30349">
    <property type="entry name" value="PHAGE INTEGRASE-RELATED"/>
    <property type="match status" value="1"/>
</dbReference>
<gene>
    <name evidence="8" type="ORF">O3P16_07595</name>
</gene>
<dbReference type="RefSeq" id="WP_407030993.1">
    <property type="nucleotide sequence ID" value="NZ_JAQGEF010000007.1"/>
</dbReference>
<evidence type="ECO:0000313" key="8">
    <source>
        <dbReference type="EMBL" id="MDA3614667.1"/>
    </source>
</evidence>
<evidence type="ECO:0000256" key="4">
    <source>
        <dbReference type="ARBA" id="ARBA00023172"/>
    </source>
</evidence>
<keyword evidence="3 5" id="KW-0238">DNA-binding</keyword>
<accession>A0ABT4UK03</accession>
<dbReference type="Pfam" id="PF17293">
    <property type="entry name" value="Arm-DNA-bind_5"/>
    <property type="match status" value="1"/>
</dbReference>
<dbReference type="Gene3D" id="1.10.150.130">
    <property type="match status" value="1"/>
</dbReference>
<evidence type="ECO:0000259" key="7">
    <source>
        <dbReference type="PROSITE" id="PS51900"/>
    </source>
</evidence>
<dbReference type="InterPro" id="IPR044068">
    <property type="entry name" value="CB"/>
</dbReference>
<dbReference type="PANTHER" id="PTHR30349:SF64">
    <property type="entry name" value="PROPHAGE INTEGRASE INTD-RELATED"/>
    <property type="match status" value="1"/>
</dbReference>
<protein>
    <submittedName>
        <fullName evidence="8">Tyrosine-type recombinase/integrase</fullName>
    </submittedName>
</protein>